<dbReference type="Proteomes" id="UP000785679">
    <property type="component" value="Unassembled WGS sequence"/>
</dbReference>
<dbReference type="EMBL" id="RRYP01001563">
    <property type="protein sequence ID" value="TNV85765.1"/>
    <property type="molecule type" value="Genomic_DNA"/>
</dbReference>
<protein>
    <submittedName>
        <fullName evidence="1">Uncharacterized protein</fullName>
    </submittedName>
</protein>
<proteinExistence type="predicted"/>
<comment type="caution">
    <text evidence="1">The sequence shown here is derived from an EMBL/GenBank/DDBJ whole genome shotgun (WGS) entry which is preliminary data.</text>
</comment>
<organism evidence="1 2">
    <name type="scientific">Halteria grandinella</name>
    <dbReference type="NCBI Taxonomy" id="5974"/>
    <lineage>
        <taxon>Eukaryota</taxon>
        <taxon>Sar</taxon>
        <taxon>Alveolata</taxon>
        <taxon>Ciliophora</taxon>
        <taxon>Intramacronucleata</taxon>
        <taxon>Spirotrichea</taxon>
        <taxon>Stichotrichia</taxon>
        <taxon>Sporadotrichida</taxon>
        <taxon>Halteriidae</taxon>
        <taxon>Halteria</taxon>
    </lineage>
</organism>
<sequence length="193" mass="22451">MRSGIQPFIAITLDKKGLNTKMKRKQLAELNFTSRMDNKPSKELEKAIQTSFQVIEEKTMEGRKREKGQGYQDQVKWIVAIVGPQQQSLNVINKYLDSHSEILLNINLLLIGSNITDSDQCRAYRELAERTPEGRFFNINFEPDFGNIQAEEDKLLENNDKMNYFEAFPRIEALLSLYDSKREPFISEHIDFN</sequence>
<reference evidence="1" key="1">
    <citation type="submission" date="2019-06" db="EMBL/GenBank/DDBJ databases">
        <authorList>
            <person name="Zheng W."/>
        </authorList>
    </citation>
    <scope>NUCLEOTIDE SEQUENCE</scope>
    <source>
        <strain evidence="1">QDHG01</strain>
    </source>
</reference>
<dbReference type="OrthoDB" id="325494at2759"/>
<evidence type="ECO:0000313" key="1">
    <source>
        <dbReference type="EMBL" id="TNV85765.1"/>
    </source>
</evidence>
<name>A0A8J8P4N9_HALGN</name>
<dbReference type="AlphaFoldDB" id="A0A8J8P4N9"/>
<evidence type="ECO:0000313" key="2">
    <source>
        <dbReference type="Proteomes" id="UP000785679"/>
    </source>
</evidence>
<keyword evidence="2" id="KW-1185">Reference proteome</keyword>
<accession>A0A8J8P4N9</accession>
<gene>
    <name evidence="1" type="ORF">FGO68_gene2660</name>
</gene>